<keyword evidence="2" id="KW-1185">Reference proteome</keyword>
<evidence type="ECO:0000313" key="1">
    <source>
        <dbReference type="EMBL" id="MBB5837775.1"/>
    </source>
</evidence>
<comment type="caution">
    <text evidence="1">The sequence shown here is derived from an EMBL/GenBank/DDBJ whole genome shotgun (WGS) entry which is preliminary data.</text>
</comment>
<name>A0A7W9J9S0_9ACTN</name>
<dbReference type="RefSeq" id="WP_184798051.1">
    <property type="nucleotide sequence ID" value="NZ_JACHMY010000001.1"/>
</dbReference>
<accession>A0A7W9J9S0</accession>
<evidence type="ECO:0000313" key="2">
    <source>
        <dbReference type="Proteomes" id="UP000549971"/>
    </source>
</evidence>
<dbReference type="EMBL" id="JACHMY010000001">
    <property type="protein sequence ID" value="MBB5837775.1"/>
    <property type="molecule type" value="Genomic_DNA"/>
</dbReference>
<protein>
    <submittedName>
        <fullName evidence="1">Uncharacterized protein</fullName>
    </submittedName>
</protein>
<gene>
    <name evidence="1" type="ORF">HDA39_004509</name>
</gene>
<reference evidence="1 2" key="1">
    <citation type="submission" date="2020-08" db="EMBL/GenBank/DDBJ databases">
        <title>Sequencing the genomes of 1000 actinobacteria strains.</title>
        <authorList>
            <person name="Klenk H.-P."/>
        </authorList>
    </citation>
    <scope>NUCLEOTIDE SEQUENCE [LARGE SCALE GENOMIC DNA]</scope>
    <source>
        <strain evidence="1 2">DSM 28967</strain>
    </source>
</reference>
<organism evidence="1 2">
    <name type="scientific">Kribbella italica</name>
    <dbReference type="NCBI Taxonomy" id="1540520"/>
    <lineage>
        <taxon>Bacteria</taxon>
        <taxon>Bacillati</taxon>
        <taxon>Actinomycetota</taxon>
        <taxon>Actinomycetes</taxon>
        <taxon>Propionibacteriales</taxon>
        <taxon>Kribbellaceae</taxon>
        <taxon>Kribbella</taxon>
    </lineage>
</organism>
<sequence>MTSMTSTDGSSNTRRLALQVQAELIDLDSAVRAVNLGDDLEAQESGERIRHAVYAVWDAYQALIRNDPAGVGFIPEWLRPALEGAGVEPPSGRGGLSLLQSRIRLADGPWQRIGEHLDECPAGYLLNELVGGLATATAPLGTAAVSDIRLTDDPQRLEFAFPAIHVKSNRGIVLEIVAYAAGNAGGSTIKSGLRLTGQFCEGVAAGLRAGLLAAGEMGVAPEILERWHTLELAELHGFPPNLEVHDKSAGAAVAGAIMQKLLELPASEVLLSGAVSAAGEIIDSLNSGEKAVKSKAVEQYGLTLYQRGAVGAVTTACSEIWPEIWSSVVTRTAEKRLRQLEHSASLVENPVTPIVAHHPHDIVPTSTARTILRKLRAGAPVIVVGGPRSSARTVSTRQALLKFVADSEAKQRPIIELQLSNGLLPNAAELTHLVRLAHAATEVPMTSNALVVLEDLLPHSAASDLDGVLPGVAVETGVVIVAVCLYAGGTRWATDEVATVPSLVKVEQIKTFTEDFAVANNLDLSTEQLALARRAAGGDIWFLAHLLLERSPDLVENHAAAAKTATSASSSSPGGGQTATEFITPAEGIRRAYGRRICADLAEPERSELVALAACSLVRVGVPAELLAKTGQLTMQKLGAQMDTSGRWHLRQTSVCRALLASASPPSANPYSDEGWRRMAEAQYQALIVFFEPFLRTYNQPALELMTATLMAADATAPRLHRRLLLRLTDTLTKHITADAPAMLTAHALLAGGTHFSHEDRNQLLDALLKNLAILGWGHQSLRESATCLRAIRAHRDHAIDNDLQLLYLEVLAGVADSVRPLIVTRPPSEAVPFILELGRLFEESTAKQLESLVVAAVETADPRSVEHYKACVQLVEAALKYGAERRSLLLDRFKRSAGIRRMLKTVPTGNAGLVLAHIALRRLVDRTETGEHPTPEHRRLGELVRASLPSTTVYSFNQGLHLLGEIDGWTARGVLKYSGVPAWVRSHVWCKLPQQPATPWLSARLIWNLLRINGSSAMTVLYANDRITLDQAVLDSLSASVLEMADLKGAGHVLSALAAVDNIWGPAGESMSTMMVRELTPFINESLRQEVRGSVVLSLMTSLIGAHAPQEIIDGLLDRCAEVFLYEFRDNDKDHAPRLALLLAGHEDGDIAKRFLDILSARIDQNLLLSRMTNSQSIEARTSFHRLARALRLTKSDEFADRFLDDVWLESALKVLRIGNVLLALRAVQALCYTLQDAGMEFRREGILAGVHDEARVWAARLKQLASPAQLAEALHLLRALAPVFALECVRELNWLYLGGRFSGVVKRRAKVSSPAGTSADASTPSPMRIAKILKQKHAQDVVYSTDGIVRLVQREFVNPTLAIELIHAINRIDAPFAESIGVALSKPGSKWSQRARALRDIDSPVQLGMLMRMTARSAFEVPDEVLTGLFYAWGSRARYFRSPMAVQSLLRGFASWGPQGAKIARLWAQQIDVEGVARRISWGFASDLKACPMLLGALEIWGPRGYAIELAEAISDDAIAGLAVRDAAHLLRALSELDLALADRHSASIVGVIERAADREFIVDSETHWMSLGWLVRVASALPSFDLERASASLQRAVISIDDPDVHGWVAASVGLGRGSRQEEYRQNWRGAADILVDTRLGSLNVRAAGLAFGADLLERVSPQWQVELSRAALTDADLRGAIANQLEYLDDYSEWLVEVGQPVGRSLQAAIRSLYGANTDEAG</sequence>
<dbReference type="Proteomes" id="UP000549971">
    <property type="component" value="Unassembled WGS sequence"/>
</dbReference>
<proteinExistence type="predicted"/>